<feature type="chain" id="PRO_5013105626" evidence="1">
    <location>
        <begin position="22"/>
        <end position="326"/>
    </location>
</feature>
<dbReference type="AlphaFoldDB" id="A0A2A5W8A9"/>
<evidence type="ECO:0000313" key="3">
    <source>
        <dbReference type="Proteomes" id="UP000219329"/>
    </source>
</evidence>
<protein>
    <submittedName>
        <fullName evidence="2">Uncharacterized protein</fullName>
    </submittedName>
</protein>
<evidence type="ECO:0000256" key="1">
    <source>
        <dbReference type="SAM" id="SignalP"/>
    </source>
</evidence>
<dbReference type="Proteomes" id="UP000219329">
    <property type="component" value="Unassembled WGS sequence"/>
</dbReference>
<feature type="signal peptide" evidence="1">
    <location>
        <begin position="1"/>
        <end position="21"/>
    </location>
</feature>
<organism evidence="2 3">
    <name type="scientific">OM182 bacterium MED-G28</name>
    <dbReference type="NCBI Taxonomy" id="1986256"/>
    <lineage>
        <taxon>Bacteria</taxon>
        <taxon>Pseudomonadati</taxon>
        <taxon>Pseudomonadota</taxon>
        <taxon>Gammaproteobacteria</taxon>
        <taxon>OMG group</taxon>
        <taxon>OM182 clade</taxon>
    </lineage>
</organism>
<proteinExistence type="predicted"/>
<accession>A0A2A5W8A9</accession>
<dbReference type="EMBL" id="NTJZ01000013">
    <property type="protein sequence ID" value="PDH32755.1"/>
    <property type="molecule type" value="Genomic_DNA"/>
</dbReference>
<name>A0A2A5W8A9_9GAMM</name>
<reference evidence="2 3" key="1">
    <citation type="submission" date="2017-08" db="EMBL/GenBank/DDBJ databases">
        <title>Fine stratification of microbial communities through a metagenomic profile of the photic zone.</title>
        <authorList>
            <person name="Haro-Moreno J.M."/>
            <person name="Lopez-Perez M."/>
            <person name="De La Torre J."/>
            <person name="Picazo A."/>
            <person name="Camacho A."/>
            <person name="Rodriguez-Valera F."/>
        </authorList>
    </citation>
    <scope>NUCLEOTIDE SEQUENCE [LARGE SCALE GENOMIC DNA]</scope>
    <source>
        <strain evidence="2">MED-G28</strain>
    </source>
</reference>
<keyword evidence="1" id="KW-0732">Signal</keyword>
<gene>
    <name evidence="2" type="ORF">CNF02_10860</name>
</gene>
<sequence>MNFLPLPLSFLLILVPSLGLAADNYTAPKTEWGLPDLQGVWNFSSNTPMQRPSQFGTRQYLTDEEVAEQLSRSAASDAASDAAIPGTGVDEAYNDFWIESAGLGRAQQTSLIIYPENGRLPSLQGDAYRTEFGRPPERPVRSALGAGFATDGPEDRPLSDRCILGFNAGPPVTPSFYNNNLQIIQNRDHLVIITEMVHDARIVPLNDSPPAPREIGFWTGDSRGYWEGDTLVVETQNFNGLTNTFSLLGSSENKHLTEKFTRVAHDQINYEFTVDDPSTFTDKIVGLIPIYKVAGQVYEYACHEGNYGMINILRGARVGEQSTESN</sequence>
<evidence type="ECO:0000313" key="2">
    <source>
        <dbReference type="EMBL" id="PDH32755.1"/>
    </source>
</evidence>
<comment type="caution">
    <text evidence="2">The sequence shown here is derived from an EMBL/GenBank/DDBJ whole genome shotgun (WGS) entry which is preliminary data.</text>
</comment>